<dbReference type="Pfam" id="PF00226">
    <property type="entry name" value="DnaJ"/>
    <property type="match status" value="1"/>
</dbReference>
<dbReference type="EMBL" id="CM000158">
    <property type="protein sequence ID" value="KRK00227.1"/>
    <property type="molecule type" value="Genomic_DNA"/>
</dbReference>
<keyword evidence="1" id="KW-0812">Transmembrane</keyword>
<dbReference type="GO" id="GO:0005634">
    <property type="term" value="C:nucleus"/>
    <property type="evidence" value="ECO:0007669"/>
    <property type="project" value="TreeGrafter"/>
</dbReference>
<sequence>MVDYYKVLDVARSATDSEVKKAYRKLALKWHPDKNPDNLEEANKRFRELSEAYEVLSDARKRRIYDARATLHKSSTSGSSSNSSSYSRYRTACSGGGSASYGRDYDYDYYPGSGYGSGAGRRSGNRYQAFTFRNIFEGTPFHKLFGKAERQKCCNRFVYLVLLTDNLAHVVLFFVPFYLQLSAVFAQ</sequence>
<reference evidence="3 4" key="1">
    <citation type="journal article" date="2007" name="Nature">
        <title>Evolution of genes and genomes on the Drosophila phylogeny.</title>
        <authorList>
            <consortium name="Drosophila 12 Genomes Consortium"/>
            <person name="Clark A.G."/>
            <person name="Eisen M.B."/>
            <person name="Smith D.R."/>
            <person name="Bergman C.M."/>
            <person name="Oliver B."/>
            <person name="Markow T.A."/>
            <person name="Kaufman T.C."/>
            <person name="Kellis M."/>
            <person name="Gelbart W."/>
            <person name="Iyer V.N."/>
            <person name="Pollard D.A."/>
            <person name="Sackton T.B."/>
            <person name="Larracuente A.M."/>
            <person name="Singh N.D."/>
            <person name="Abad J.P."/>
            <person name="Abt D.N."/>
            <person name="Adryan B."/>
            <person name="Aguade M."/>
            <person name="Akashi H."/>
            <person name="Anderson W.W."/>
            <person name="Aquadro C.F."/>
            <person name="Ardell D.H."/>
            <person name="Arguello R."/>
            <person name="Artieri C.G."/>
            <person name="Barbash D.A."/>
            <person name="Barker D."/>
            <person name="Barsanti P."/>
            <person name="Batterham P."/>
            <person name="Batzoglou S."/>
            <person name="Begun D."/>
            <person name="Bhutkar A."/>
            <person name="Blanco E."/>
            <person name="Bosak S.A."/>
            <person name="Bradley R.K."/>
            <person name="Brand A.D."/>
            <person name="Brent M.R."/>
            <person name="Brooks A.N."/>
            <person name="Brown R.H."/>
            <person name="Butlin R.K."/>
            <person name="Caggese C."/>
            <person name="Calvi B.R."/>
            <person name="Bernardo de Carvalho A."/>
            <person name="Caspi A."/>
            <person name="Castrezana S."/>
            <person name="Celniker S.E."/>
            <person name="Chang J.L."/>
            <person name="Chapple C."/>
            <person name="Chatterji S."/>
            <person name="Chinwalla A."/>
            <person name="Civetta A."/>
            <person name="Clifton S.W."/>
            <person name="Comeron J.M."/>
            <person name="Costello J.C."/>
            <person name="Coyne J.A."/>
            <person name="Daub J."/>
            <person name="David R.G."/>
            <person name="Delcher A.L."/>
            <person name="Delehaunty K."/>
            <person name="Do C.B."/>
            <person name="Ebling H."/>
            <person name="Edwards K."/>
            <person name="Eickbush T."/>
            <person name="Evans J.D."/>
            <person name="Filipski A."/>
            <person name="Findeiss S."/>
            <person name="Freyhult E."/>
            <person name="Fulton L."/>
            <person name="Fulton R."/>
            <person name="Garcia A.C."/>
            <person name="Gardiner A."/>
            <person name="Garfield D.A."/>
            <person name="Garvin B.E."/>
            <person name="Gibson G."/>
            <person name="Gilbert D."/>
            <person name="Gnerre S."/>
            <person name="Godfrey J."/>
            <person name="Good R."/>
            <person name="Gotea V."/>
            <person name="Gravely B."/>
            <person name="Greenberg A.J."/>
            <person name="Griffiths-Jones S."/>
            <person name="Gross S."/>
            <person name="Guigo R."/>
            <person name="Gustafson E.A."/>
            <person name="Haerty W."/>
            <person name="Hahn M.W."/>
            <person name="Halligan D.L."/>
            <person name="Halpern A.L."/>
            <person name="Halter G.M."/>
            <person name="Han M.V."/>
            <person name="Heger A."/>
            <person name="Hillier L."/>
            <person name="Hinrichs A.S."/>
            <person name="Holmes I."/>
            <person name="Hoskins R.A."/>
            <person name="Hubisz M.J."/>
            <person name="Hultmark D."/>
            <person name="Huntley M.A."/>
            <person name="Jaffe D.B."/>
            <person name="Jagadeeshan S."/>
            <person name="Jeck W.R."/>
            <person name="Johnson J."/>
            <person name="Jones C.D."/>
            <person name="Jordan W.C."/>
            <person name="Karpen G.H."/>
            <person name="Kataoka E."/>
            <person name="Keightley P.D."/>
            <person name="Kheradpour P."/>
            <person name="Kirkness E.F."/>
            <person name="Koerich L.B."/>
            <person name="Kristiansen K."/>
            <person name="Kudrna D."/>
            <person name="Kulathinal R.J."/>
            <person name="Kumar S."/>
            <person name="Kwok R."/>
            <person name="Lander E."/>
            <person name="Langley C.H."/>
            <person name="Lapoint R."/>
            <person name="Lazzaro B.P."/>
            <person name="Lee S.J."/>
            <person name="Levesque L."/>
            <person name="Li R."/>
            <person name="Lin C.F."/>
            <person name="Lin M.F."/>
            <person name="Lindblad-Toh K."/>
            <person name="Llopart A."/>
            <person name="Long M."/>
            <person name="Low L."/>
            <person name="Lozovsky E."/>
            <person name="Lu J."/>
            <person name="Luo M."/>
            <person name="Machado C.A."/>
            <person name="Makalowski W."/>
            <person name="Marzo M."/>
            <person name="Matsuda M."/>
            <person name="Matzkin L."/>
            <person name="McAllister B."/>
            <person name="McBride C.S."/>
            <person name="McKernan B."/>
            <person name="McKernan K."/>
            <person name="Mendez-Lago M."/>
            <person name="Minx P."/>
            <person name="Mollenhauer M.U."/>
            <person name="Montooth K."/>
            <person name="Mount S.M."/>
            <person name="Mu X."/>
            <person name="Myers E."/>
            <person name="Negre B."/>
            <person name="Newfeld S."/>
            <person name="Nielsen R."/>
            <person name="Noor M.A."/>
            <person name="O'Grady P."/>
            <person name="Pachter L."/>
            <person name="Papaceit M."/>
            <person name="Parisi M.J."/>
            <person name="Parisi M."/>
            <person name="Parts L."/>
            <person name="Pedersen J.S."/>
            <person name="Pesole G."/>
            <person name="Phillippy A.M."/>
            <person name="Ponting C.P."/>
            <person name="Pop M."/>
            <person name="Porcelli D."/>
            <person name="Powell J.R."/>
            <person name="Prohaska S."/>
            <person name="Pruitt K."/>
            <person name="Puig M."/>
            <person name="Quesneville H."/>
            <person name="Ram K.R."/>
            <person name="Rand D."/>
            <person name="Rasmussen M.D."/>
            <person name="Reed L.K."/>
            <person name="Reenan R."/>
            <person name="Reily A."/>
            <person name="Remington K.A."/>
            <person name="Rieger T.T."/>
            <person name="Ritchie M.G."/>
            <person name="Robin C."/>
            <person name="Rogers Y.H."/>
            <person name="Rohde C."/>
            <person name="Rozas J."/>
            <person name="Rubenfield M.J."/>
            <person name="Ruiz A."/>
            <person name="Russo S."/>
            <person name="Salzberg S.L."/>
            <person name="Sanchez-Gracia A."/>
            <person name="Saranga D.J."/>
            <person name="Sato H."/>
            <person name="Schaeffer S.W."/>
            <person name="Schatz M.C."/>
            <person name="Schlenke T."/>
            <person name="Schwartz R."/>
            <person name="Segarra C."/>
            <person name="Singh R.S."/>
            <person name="Sirot L."/>
            <person name="Sirota M."/>
            <person name="Sisneros N.B."/>
            <person name="Smith C.D."/>
            <person name="Smith T.F."/>
            <person name="Spieth J."/>
            <person name="Stage D.E."/>
            <person name="Stark A."/>
            <person name="Stephan W."/>
            <person name="Strausberg R.L."/>
            <person name="Strempel S."/>
            <person name="Sturgill D."/>
            <person name="Sutton G."/>
            <person name="Sutton G.G."/>
            <person name="Tao W."/>
            <person name="Teichmann S."/>
            <person name="Tobari Y.N."/>
            <person name="Tomimura Y."/>
            <person name="Tsolas J.M."/>
            <person name="Valente V.L."/>
            <person name="Venter E."/>
            <person name="Venter J.C."/>
            <person name="Vicario S."/>
            <person name="Vieira F.G."/>
            <person name="Vilella A.J."/>
            <person name="Villasante A."/>
            <person name="Walenz B."/>
            <person name="Wang J."/>
            <person name="Wasserman M."/>
            <person name="Watts T."/>
            <person name="Wilson D."/>
            <person name="Wilson R.K."/>
            <person name="Wing R.A."/>
            <person name="Wolfner M.F."/>
            <person name="Wong A."/>
            <person name="Wong G.K."/>
            <person name="Wu C.I."/>
            <person name="Wu G."/>
            <person name="Yamamoto D."/>
            <person name="Yang H.P."/>
            <person name="Yang S.P."/>
            <person name="Yorke J.A."/>
            <person name="Yoshida K."/>
            <person name="Zdobnov E."/>
            <person name="Zhang P."/>
            <person name="Zhang Y."/>
            <person name="Zimin A.V."/>
            <person name="Baldwin J."/>
            <person name="Abdouelleil A."/>
            <person name="Abdulkadir J."/>
            <person name="Abebe A."/>
            <person name="Abera B."/>
            <person name="Abreu J."/>
            <person name="Acer S.C."/>
            <person name="Aftuck L."/>
            <person name="Alexander A."/>
            <person name="An P."/>
            <person name="Anderson E."/>
            <person name="Anderson S."/>
            <person name="Arachi H."/>
            <person name="Azer M."/>
            <person name="Bachantsang P."/>
            <person name="Barry A."/>
            <person name="Bayul T."/>
            <person name="Berlin A."/>
            <person name="Bessette D."/>
            <person name="Bloom T."/>
            <person name="Blye J."/>
            <person name="Boguslavskiy L."/>
            <person name="Bonnet C."/>
            <person name="Boukhgalter B."/>
            <person name="Bourzgui I."/>
            <person name="Brown A."/>
            <person name="Cahill P."/>
            <person name="Channer S."/>
            <person name="Cheshatsang Y."/>
            <person name="Chuda L."/>
            <person name="Citroen M."/>
            <person name="Collymore A."/>
            <person name="Cooke P."/>
            <person name="Costello M."/>
            <person name="D'Aco K."/>
            <person name="Daza R."/>
            <person name="De Haan G."/>
            <person name="DeGray S."/>
            <person name="DeMaso C."/>
            <person name="Dhargay N."/>
            <person name="Dooley K."/>
            <person name="Dooley E."/>
            <person name="Doricent M."/>
            <person name="Dorje P."/>
            <person name="Dorjee K."/>
            <person name="Dupes A."/>
            <person name="Elong R."/>
            <person name="Falk J."/>
            <person name="Farina A."/>
            <person name="Faro S."/>
            <person name="Ferguson D."/>
            <person name="Fisher S."/>
            <person name="Foley C.D."/>
            <person name="Franke A."/>
            <person name="Friedrich D."/>
            <person name="Gadbois L."/>
            <person name="Gearin G."/>
            <person name="Gearin C.R."/>
            <person name="Giannoukos G."/>
            <person name="Goode T."/>
            <person name="Graham J."/>
            <person name="Grandbois E."/>
            <person name="Grewal S."/>
            <person name="Gyaltsen K."/>
            <person name="Hafez N."/>
            <person name="Hagos B."/>
            <person name="Hall J."/>
            <person name="Henson C."/>
            <person name="Hollinger A."/>
            <person name="Honan T."/>
            <person name="Huard M.D."/>
            <person name="Hughes L."/>
            <person name="Hurhula B."/>
            <person name="Husby M.E."/>
            <person name="Kamat A."/>
            <person name="Kanga B."/>
            <person name="Kashin S."/>
            <person name="Khazanovich D."/>
            <person name="Kisner P."/>
            <person name="Lance K."/>
            <person name="Lara M."/>
            <person name="Lee W."/>
            <person name="Lennon N."/>
            <person name="Letendre F."/>
            <person name="LeVine R."/>
            <person name="Lipovsky A."/>
            <person name="Liu X."/>
            <person name="Liu J."/>
            <person name="Liu S."/>
            <person name="Lokyitsang T."/>
            <person name="Lokyitsang Y."/>
            <person name="Lubonja R."/>
            <person name="Lui A."/>
            <person name="MacDonald P."/>
            <person name="Magnisalis V."/>
            <person name="Maru K."/>
            <person name="Matthews C."/>
            <person name="McCusker W."/>
            <person name="McDonough S."/>
            <person name="Mehta T."/>
            <person name="Meldrim J."/>
            <person name="Meneus L."/>
            <person name="Mihai O."/>
            <person name="Mihalev A."/>
            <person name="Mihova T."/>
            <person name="Mittelman R."/>
            <person name="Mlenga V."/>
            <person name="Montmayeur A."/>
            <person name="Mulrain L."/>
            <person name="Navidi A."/>
            <person name="Naylor J."/>
            <person name="Negash T."/>
            <person name="Nguyen T."/>
            <person name="Nguyen N."/>
            <person name="Nicol R."/>
            <person name="Norbu C."/>
            <person name="Norbu N."/>
            <person name="Novod N."/>
            <person name="O'Neill B."/>
            <person name="Osman S."/>
            <person name="Markiewicz E."/>
            <person name="Oyono O.L."/>
            <person name="Patti C."/>
            <person name="Phunkhang P."/>
            <person name="Pierre F."/>
            <person name="Priest M."/>
            <person name="Raghuraman S."/>
            <person name="Rege F."/>
            <person name="Reyes R."/>
            <person name="Rise C."/>
            <person name="Rogov P."/>
            <person name="Ross K."/>
            <person name="Ryan E."/>
            <person name="Settipalli S."/>
            <person name="Shea T."/>
            <person name="Sherpa N."/>
            <person name="Shi L."/>
            <person name="Shih D."/>
            <person name="Sparrow T."/>
            <person name="Spaulding J."/>
            <person name="Stalker J."/>
            <person name="Stange-Thomann N."/>
            <person name="Stavropoulos S."/>
            <person name="Stone C."/>
            <person name="Strader C."/>
            <person name="Tesfaye S."/>
            <person name="Thomson T."/>
            <person name="Thoulutsang Y."/>
            <person name="Thoulutsang D."/>
            <person name="Topham K."/>
            <person name="Topping I."/>
            <person name="Tsamla T."/>
            <person name="Vassiliev H."/>
            <person name="Vo A."/>
            <person name="Wangchuk T."/>
            <person name="Wangdi T."/>
            <person name="Weiand M."/>
            <person name="Wilkinson J."/>
            <person name="Wilson A."/>
            <person name="Yadav S."/>
            <person name="Young G."/>
            <person name="Yu Q."/>
            <person name="Zembek L."/>
            <person name="Zhong D."/>
            <person name="Zimmer A."/>
            <person name="Zwirko Z."/>
            <person name="Jaffe D.B."/>
            <person name="Alvarez P."/>
            <person name="Brockman W."/>
            <person name="Butler J."/>
            <person name="Chin C."/>
            <person name="Gnerre S."/>
            <person name="Grabherr M."/>
            <person name="Kleber M."/>
            <person name="Mauceli E."/>
            <person name="MacCallum I."/>
        </authorList>
    </citation>
    <scope>NUCLEOTIDE SEQUENCE [LARGE SCALE GENOMIC DNA]</scope>
    <source>
        <strain evidence="4">Tai18E2 / Tucson 14021-0261.01</strain>
    </source>
</reference>
<keyword evidence="4" id="KW-1185">Reference proteome</keyword>
<dbReference type="Proteomes" id="UP000002282">
    <property type="component" value="Chromosome 2R"/>
</dbReference>
<dbReference type="InterPro" id="IPR036869">
    <property type="entry name" value="J_dom_sf"/>
</dbReference>
<dbReference type="InterPro" id="IPR018253">
    <property type="entry name" value="DnaJ_domain_CS"/>
</dbReference>
<dbReference type="PANTHER" id="PTHR43948:SF10">
    <property type="entry name" value="MRJ, ISOFORM E"/>
    <property type="match status" value="1"/>
</dbReference>
<accession>A0A0R1DWH5</accession>
<dbReference type="PROSITE" id="PS50076">
    <property type="entry name" value="DNAJ_2"/>
    <property type="match status" value="1"/>
</dbReference>
<feature type="domain" description="J" evidence="2">
    <location>
        <begin position="3"/>
        <end position="69"/>
    </location>
</feature>
<dbReference type="GO" id="GO:0044183">
    <property type="term" value="F:protein folding chaperone"/>
    <property type="evidence" value="ECO:0007669"/>
    <property type="project" value="TreeGrafter"/>
</dbReference>
<keyword evidence="1" id="KW-1133">Transmembrane helix</keyword>
<dbReference type="InterPro" id="IPR001623">
    <property type="entry name" value="DnaJ_domain"/>
</dbReference>
<proteinExistence type="predicted"/>
<name>A0A0R1DWH5_DROYA</name>
<dbReference type="GO" id="GO:0051082">
    <property type="term" value="F:unfolded protein binding"/>
    <property type="evidence" value="ECO:0007669"/>
    <property type="project" value="TreeGrafter"/>
</dbReference>
<dbReference type="PROSITE" id="PS00636">
    <property type="entry name" value="DNAJ_1"/>
    <property type="match status" value="1"/>
</dbReference>
<organism evidence="3 4">
    <name type="scientific">Drosophila yakuba</name>
    <name type="common">Fruit fly</name>
    <dbReference type="NCBI Taxonomy" id="7245"/>
    <lineage>
        <taxon>Eukaryota</taxon>
        <taxon>Metazoa</taxon>
        <taxon>Ecdysozoa</taxon>
        <taxon>Arthropoda</taxon>
        <taxon>Hexapoda</taxon>
        <taxon>Insecta</taxon>
        <taxon>Pterygota</taxon>
        <taxon>Neoptera</taxon>
        <taxon>Endopterygota</taxon>
        <taxon>Diptera</taxon>
        <taxon>Brachycera</taxon>
        <taxon>Muscomorpha</taxon>
        <taxon>Ephydroidea</taxon>
        <taxon>Drosophilidae</taxon>
        <taxon>Drosophila</taxon>
        <taxon>Sophophora</taxon>
    </lineage>
</organism>
<dbReference type="GO" id="GO:0051087">
    <property type="term" value="F:protein-folding chaperone binding"/>
    <property type="evidence" value="ECO:0007669"/>
    <property type="project" value="TreeGrafter"/>
</dbReference>
<evidence type="ECO:0000313" key="3">
    <source>
        <dbReference type="EMBL" id="KRK00227.1"/>
    </source>
</evidence>
<evidence type="ECO:0000313" key="4">
    <source>
        <dbReference type="Proteomes" id="UP000002282"/>
    </source>
</evidence>
<dbReference type="OrthoDB" id="10250354at2759"/>
<evidence type="ECO:0000259" key="2">
    <source>
        <dbReference type="PROSITE" id="PS50076"/>
    </source>
</evidence>
<dbReference type="PRINTS" id="PR00625">
    <property type="entry name" value="JDOMAIN"/>
</dbReference>
<dbReference type="CDD" id="cd06257">
    <property type="entry name" value="DnaJ"/>
    <property type="match status" value="1"/>
</dbReference>
<dbReference type="AlphaFoldDB" id="A0A0R1DWH5"/>
<protein>
    <submittedName>
        <fullName evidence="3">Uncharacterized protein, isoform E</fullName>
    </submittedName>
</protein>
<dbReference type="SUPFAM" id="SSF46565">
    <property type="entry name" value="Chaperone J-domain"/>
    <property type="match status" value="1"/>
</dbReference>
<gene>
    <name evidence="3" type="primary">Dyak\GE14089</name>
    <name evidence="3" type="synonym">dyak_GLEANR_14240</name>
    <name evidence="3" type="synonym">GE14089</name>
    <name evidence="3" type="ORF">Dyak_GE14089</name>
</gene>
<dbReference type="SMART" id="SM00271">
    <property type="entry name" value="DnaJ"/>
    <property type="match status" value="1"/>
</dbReference>
<keyword evidence="1" id="KW-0472">Membrane</keyword>
<reference evidence="3 4" key="2">
    <citation type="journal article" date="2007" name="PLoS Biol.">
        <title>Principles of genome evolution in the Drosophila melanogaster species group.</title>
        <authorList>
            <person name="Ranz J.M."/>
            <person name="Maurin D."/>
            <person name="Chan Y.S."/>
            <person name="von Grotthuss M."/>
            <person name="Hillier L.W."/>
            <person name="Roote J."/>
            <person name="Ashburner M."/>
            <person name="Bergman C.M."/>
        </authorList>
    </citation>
    <scope>NUCLEOTIDE SEQUENCE [LARGE SCALE GENOMIC DNA]</scope>
    <source>
        <strain evidence="4">Tai18E2 / Tucson 14021-0261.01</strain>
    </source>
</reference>
<feature type="transmembrane region" description="Helical" evidence="1">
    <location>
        <begin position="157"/>
        <end position="179"/>
    </location>
</feature>
<dbReference type="GO" id="GO:0005737">
    <property type="term" value="C:cytoplasm"/>
    <property type="evidence" value="ECO:0007669"/>
    <property type="project" value="TreeGrafter"/>
</dbReference>
<dbReference type="Gene3D" id="1.10.287.110">
    <property type="entry name" value="DnaJ domain"/>
    <property type="match status" value="1"/>
</dbReference>
<evidence type="ECO:0000256" key="1">
    <source>
        <dbReference type="SAM" id="Phobius"/>
    </source>
</evidence>
<dbReference type="PANTHER" id="PTHR43948">
    <property type="entry name" value="DNAJ HOMOLOG SUBFAMILY B"/>
    <property type="match status" value="1"/>
</dbReference>